<sequence length="107" mass="11241">MAPTGESSRDLLSASTQGAHPSSGATPDVGTSNKGSSSSSSSKSYDNYPFEIWYHGHTSDNDAEDPYSWVDHEVTKVSSVLTRPNSLLGMATAICQPGSWSVSVSPC</sequence>
<protein>
    <submittedName>
        <fullName evidence="2">Uncharacterized protein</fullName>
    </submittedName>
</protein>
<organism evidence="2 3">
    <name type="scientific">Mucuna pruriens</name>
    <name type="common">Velvet bean</name>
    <name type="synonym">Dolichos pruriens</name>
    <dbReference type="NCBI Taxonomy" id="157652"/>
    <lineage>
        <taxon>Eukaryota</taxon>
        <taxon>Viridiplantae</taxon>
        <taxon>Streptophyta</taxon>
        <taxon>Embryophyta</taxon>
        <taxon>Tracheophyta</taxon>
        <taxon>Spermatophyta</taxon>
        <taxon>Magnoliopsida</taxon>
        <taxon>eudicotyledons</taxon>
        <taxon>Gunneridae</taxon>
        <taxon>Pentapetalae</taxon>
        <taxon>rosids</taxon>
        <taxon>fabids</taxon>
        <taxon>Fabales</taxon>
        <taxon>Fabaceae</taxon>
        <taxon>Papilionoideae</taxon>
        <taxon>50 kb inversion clade</taxon>
        <taxon>NPAAA clade</taxon>
        <taxon>indigoferoid/millettioid clade</taxon>
        <taxon>Phaseoleae</taxon>
        <taxon>Mucuna</taxon>
    </lineage>
</organism>
<gene>
    <name evidence="2" type="ORF">CR513_41084</name>
</gene>
<name>A0A371FK01_MUCPR</name>
<reference evidence="2" key="1">
    <citation type="submission" date="2018-05" db="EMBL/GenBank/DDBJ databases">
        <title>Draft genome of Mucuna pruriens seed.</title>
        <authorList>
            <person name="Nnadi N.E."/>
            <person name="Vos R."/>
            <person name="Hasami M.H."/>
            <person name="Devisetty U.K."/>
            <person name="Aguiy J.C."/>
        </authorList>
    </citation>
    <scope>NUCLEOTIDE SEQUENCE [LARGE SCALE GENOMIC DNA]</scope>
    <source>
        <strain evidence="2">JCA_2017</strain>
    </source>
</reference>
<proteinExistence type="predicted"/>
<feature type="non-terminal residue" evidence="2">
    <location>
        <position position="1"/>
    </location>
</feature>
<feature type="compositionally biased region" description="Low complexity" evidence="1">
    <location>
        <begin position="32"/>
        <end position="44"/>
    </location>
</feature>
<accession>A0A371FK01</accession>
<keyword evidence="3" id="KW-1185">Reference proteome</keyword>
<dbReference type="AlphaFoldDB" id="A0A371FK01"/>
<comment type="caution">
    <text evidence="2">The sequence shown here is derived from an EMBL/GenBank/DDBJ whole genome shotgun (WGS) entry which is preliminary data.</text>
</comment>
<evidence type="ECO:0000256" key="1">
    <source>
        <dbReference type="SAM" id="MobiDB-lite"/>
    </source>
</evidence>
<dbReference type="Proteomes" id="UP000257109">
    <property type="component" value="Unassembled WGS sequence"/>
</dbReference>
<evidence type="ECO:0000313" key="2">
    <source>
        <dbReference type="EMBL" id="RDX78616.1"/>
    </source>
</evidence>
<dbReference type="EMBL" id="QJKJ01008809">
    <property type="protein sequence ID" value="RDX78616.1"/>
    <property type="molecule type" value="Genomic_DNA"/>
</dbReference>
<feature type="compositionally biased region" description="Polar residues" evidence="1">
    <location>
        <begin position="13"/>
        <end position="31"/>
    </location>
</feature>
<evidence type="ECO:0000313" key="3">
    <source>
        <dbReference type="Proteomes" id="UP000257109"/>
    </source>
</evidence>
<feature type="region of interest" description="Disordered" evidence="1">
    <location>
        <begin position="1"/>
        <end position="46"/>
    </location>
</feature>